<dbReference type="Proteomes" id="UP000245778">
    <property type="component" value="Unassembled WGS sequence"/>
</dbReference>
<dbReference type="GeneID" id="93228774"/>
<gene>
    <name evidence="1" type="ORF">C7373_10427</name>
</gene>
<dbReference type="InterPro" id="IPR036597">
    <property type="entry name" value="Fido-like_dom_sf"/>
</dbReference>
<proteinExistence type="predicted"/>
<organism evidence="1 2">
    <name type="scientific">Intestinimonas butyriciproducens</name>
    <dbReference type="NCBI Taxonomy" id="1297617"/>
    <lineage>
        <taxon>Bacteria</taxon>
        <taxon>Bacillati</taxon>
        <taxon>Bacillota</taxon>
        <taxon>Clostridia</taxon>
        <taxon>Eubacteriales</taxon>
        <taxon>Intestinimonas</taxon>
    </lineage>
</organism>
<reference evidence="1 2" key="1">
    <citation type="submission" date="2018-04" db="EMBL/GenBank/DDBJ databases">
        <title>Genomic Encyclopedia of Type Strains, Phase IV (KMG-IV): sequencing the most valuable type-strain genomes for metagenomic binning, comparative biology and taxonomic classification.</title>
        <authorList>
            <person name="Goeker M."/>
        </authorList>
    </citation>
    <scope>NUCLEOTIDE SEQUENCE [LARGE SCALE GENOMIC DNA]</scope>
    <source>
        <strain evidence="1 2">DSM 26588</strain>
    </source>
</reference>
<sequence length="102" mass="11561">MLFRLIAKGWALDEVVRELDQYFKIGTTYSSNALEGNSLTLSETKVLLEDGITALQAAQRDENPTDSPFQKIIAECGLEAQRDYCRMFRIPLQDRAAHAPER</sequence>
<dbReference type="EMBL" id="QEKK01000004">
    <property type="protein sequence ID" value="PVY58434.1"/>
    <property type="molecule type" value="Genomic_DNA"/>
</dbReference>
<dbReference type="Gene3D" id="1.10.3290.10">
    <property type="entry name" value="Fido-like domain"/>
    <property type="match status" value="1"/>
</dbReference>
<evidence type="ECO:0000313" key="2">
    <source>
        <dbReference type="Proteomes" id="UP000245778"/>
    </source>
</evidence>
<evidence type="ECO:0000313" key="1">
    <source>
        <dbReference type="EMBL" id="PVY58434.1"/>
    </source>
</evidence>
<dbReference type="AlphaFoldDB" id="A0A2U1CBX8"/>
<comment type="caution">
    <text evidence="1">The sequence shown here is derived from an EMBL/GenBank/DDBJ whole genome shotgun (WGS) entry which is preliminary data.</text>
</comment>
<dbReference type="RefSeq" id="WP_207216002.1">
    <property type="nucleotide sequence ID" value="NZ_CP011524.1"/>
</dbReference>
<accession>A0A2U1CBX8</accession>
<name>A0A2U1CBX8_9FIRM</name>
<protein>
    <submittedName>
        <fullName evidence="1">Uncharacterized protein</fullName>
    </submittedName>
</protein>